<dbReference type="GO" id="GO:0016020">
    <property type="term" value="C:membrane"/>
    <property type="evidence" value="ECO:0007669"/>
    <property type="project" value="TreeGrafter"/>
</dbReference>
<dbReference type="OrthoDB" id="290051at2"/>
<gene>
    <name evidence="3" type="ORF">D0Y96_05360</name>
</gene>
<dbReference type="PANTHER" id="PTHR23028">
    <property type="entry name" value="ACETYLTRANSFERASE"/>
    <property type="match status" value="1"/>
</dbReference>
<feature type="transmembrane region" description="Helical" evidence="1">
    <location>
        <begin position="220"/>
        <end position="238"/>
    </location>
</feature>
<evidence type="ECO:0000259" key="2">
    <source>
        <dbReference type="Pfam" id="PF01757"/>
    </source>
</evidence>
<feature type="transmembrane region" description="Helical" evidence="1">
    <location>
        <begin position="348"/>
        <end position="367"/>
    </location>
</feature>
<dbReference type="AlphaFoldDB" id="A0A372IRN8"/>
<feature type="transmembrane region" description="Helical" evidence="1">
    <location>
        <begin position="59"/>
        <end position="82"/>
    </location>
</feature>
<evidence type="ECO:0000256" key="1">
    <source>
        <dbReference type="SAM" id="Phobius"/>
    </source>
</evidence>
<protein>
    <submittedName>
        <fullName evidence="3">Acyltransferase</fullName>
    </submittedName>
</protein>
<dbReference type="GO" id="GO:0009103">
    <property type="term" value="P:lipopolysaccharide biosynthetic process"/>
    <property type="evidence" value="ECO:0007669"/>
    <property type="project" value="TreeGrafter"/>
</dbReference>
<keyword evidence="3" id="KW-0012">Acyltransferase</keyword>
<proteinExistence type="predicted"/>
<feature type="transmembrane region" description="Helical" evidence="1">
    <location>
        <begin position="103"/>
        <end position="121"/>
    </location>
</feature>
<sequence>MTAREGQRYDELDSLRGLAAVTVVFGHLSMMVFCGPSGPLNPQWNFWRHLIVLVNYTPLTVIMSGGAAVRFFFVLSGFVLMLPFLRKKDNPYFPFLVKRICRIWMPYVAAIGFALIFDAWLGQRTLPGFSGAINNTWNEPITWHRVIQHVLMLGVFPAAQYNTVLWSLVQEMRISIVFPLLALAVLKLSTRGLVLLVLLLEAGTALIPIFHPAADLSLQSFPETIHFISFFLLGAVLAKNREPISNWLSSISKWSRAAIALFAFLMYTTGIKTLWSAHFNDHVLVRVMRAFPHAAWASSAALGYMNEAAGDWIAALCAATAICFALVDRRTKAVLNHKLVLWTGRASYTLYLVHATVLFALLFGLYQTRWFSLLVPAYIVGTIVATILFYRFVERPTMALGKKLARMLTPAPRDVPETKPMVNIG</sequence>
<dbReference type="Pfam" id="PF01757">
    <property type="entry name" value="Acyl_transf_3"/>
    <property type="match status" value="1"/>
</dbReference>
<dbReference type="InterPro" id="IPR050879">
    <property type="entry name" value="Acyltransferase_3"/>
</dbReference>
<dbReference type="InterPro" id="IPR002656">
    <property type="entry name" value="Acyl_transf_3_dom"/>
</dbReference>
<evidence type="ECO:0000313" key="4">
    <source>
        <dbReference type="Proteomes" id="UP000264702"/>
    </source>
</evidence>
<keyword evidence="4" id="KW-1185">Reference proteome</keyword>
<feature type="transmembrane region" description="Helical" evidence="1">
    <location>
        <begin position="18"/>
        <end position="39"/>
    </location>
</feature>
<accession>A0A372IRN8</accession>
<keyword evidence="3" id="KW-0808">Transferase</keyword>
<evidence type="ECO:0000313" key="3">
    <source>
        <dbReference type="EMBL" id="RFU17566.1"/>
    </source>
</evidence>
<dbReference type="RefSeq" id="WP_117298315.1">
    <property type="nucleotide sequence ID" value="NZ_QVQT02000002.1"/>
</dbReference>
<feature type="transmembrane region" description="Helical" evidence="1">
    <location>
        <begin position="373"/>
        <end position="393"/>
    </location>
</feature>
<feature type="domain" description="Acyltransferase 3" evidence="2">
    <location>
        <begin position="10"/>
        <end position="391"/>
    </location>
</feature>
<keyword evidence="1" id="KW-0812">Transmembrane</keyword>
<feature type="transmembrane region" description="Helical" evidence="1">
    <location>
        <begin position="259"/>
        <end position="278"/>
    </location>
</feature>
<dbReference type="GO" id="GO:0016747">
    <property type="term" value="F:acyltransferase activity, transferring groups other than amino-acyl groups"/>
    <property type="evidence" value="ECO:0007669"/>
    <property type="project" value="InterPro"/>
</dbReference>
<dbReference type="PANTHER" id="PTHR23028:SF53">
    <property type="entry name" value="ACYL_TRANSF_3 DOMAIN-CONTAINING PROTEIN"/>
    <property type="match status" value="1"/>
</dbReference>
<comment type="caution">
    <text evidence="3">The sequence shown here is derived from an EMBL/GenBank/DDBJ whole genome shotgun (WGS) entry which is preliminary data.</text>
</comment>
<dbReference type="EMBL" id="QVQT01000002">
    <property type="protein sequence ID" value="RFU17566.1"/>
    <property type="molecule type" value="Genomic_DNA"/>
</dbReference>
<name>A0A372IRN8_9BACT</name>
<reference evidence="3 4" key="1">
    <citation type="submission" date="2018-08" db="EMBL/GenBank/DDBJ databases">
        <title>Acidipila sp. 4G-K13, an acidobacterium isolated from forest soil.</title>
        <authorList>
            <person name="Gao Z.-H."/>
            <person name="Qiu L.-H."/>
        </authorList>
    </citation>
    <scope>NUCLEOTIDE SEQUENCE [LARGE SCALE GENOMIC DNA]</scope>
    <source>
        <strain evidence="3 4">4G-K13</strain>
    </source>
</reference>
<keyword evidence="1" id="KW-0472">Membrane</keyword>
<dbReference type="Proteomes" id="UP000264702">
    <property type="component" value="Unassembled WGS sequence"/>
</dbReference>
<feature type="transmembrane region" description="Helical" evidence="1">
    <location>
        <begin position="309"/>
        <end position="327"/>
    </location>
</feature>
<organism evidence="3 4">
    <name type="scientific">Paracidobacterium acidisoli</name>
    <dbReference type="NCBI Taxonomy" id="2303751"/>
    <lineage>
        <taxon>Bacteria</taxon>
        <taxon>Pseudomonadati</taxon>
        <taxon>Acidobacteriota</taxon>
        <taxon>Terriglobia</taxon>
        <taxon>Terriglobales</taxon>
        <taxon>Acidobacteriaceae</taxon>
        <taxon>Paracidobacterium</taxon>
    </lineage>
</organism>
<keyword evidence="1" id="KW-1133">Transmembrane helix</keyword>